<sequence>MIKLKINYFFKNVNNIFFYKERRKLILCKFYSNKTYFLNNSEKEEKKIYKENNVENKDLVYGDLKKNKINIEKLKNDIIGIIKDVKSIENNEIVIYNFIDIILHLKNNLNILLYLKEKYLIGYLWSISKTINFLEKKKLMNNEIILNLKYLFVYIANSVIKEKDLQYNNTYINLKQFIFSVLSIRINNNDINEINDGKFYKDEDFMNYLYNYKSKFKDEKKVNKEEKNKQQRKKKAKNNKFNDSNNVYSLKNKNCFFSIYKKNIFMNVFNSLQYYIIEKLKCINLDVKTTINFLEYSNKNMNYNIKILISNILLNKFHSNQNIYDFSIFELCRLINIIVNYNIRNADKLISIIVNLLLYEQIYIQNEIIFNFNLLLLDEFYINDTNFSKYVLKKNSIKNFNLWLHNGSKRDISSLIRDFSRIKIMNNNLYKILIECFLYKINYVDINKLTDLFEFHNSINILDKNYNLSKVKNSDTNISYSKNYMKNFKKYDSFKLSSNIVNTYKIDNCRENKLDNNLNRENKTKIKEDILKNISTNNISRYQGSNNFIMNMKYIEERKDNKYDEKNISISEIRNCVDVLIGLANVKYFYEKFIHFFVHNIVKNEYFFNLKNIQNIILVKRNLLILEYNNLLILEKLFNFIIENHKIIEIKQLIMIFYSIYSYIIKQYQSKNVKYNSNTNNLFYTSNTLKNDDYYIDKIKENNEKKKKKEIILELYNMKNKLFNQLYKLSDIIFLRKEEINSLQGLVNFYFSLVNSINALSIEKYSLFYEKFWYLLRKEGKKNIKVQTIAQIFLLHYKNNMIHKKLFLYLLDVFITSLAVDINNMCAITFISYHFNIINKSFFNFILNMLFKEIKNREEQRITLVNNIKYDLNNNEKKNKKVETMMLYKNSSINNNELSFIEEYRLNEGNIISDFNKSIVYNTFDENYDFFNDLNNFLGVNNNNSKEEIYNKLIKCIWPLVLSSFFLESSKITFLKICLLLKKIFKNKIILNEEERNIVYQIMLGLNLYYKKNNLKNHLNVPVTFYIPYSILKEAIKNNINLQKKINISSFQYKISNYFNKKRIMYKSEYSLKYGIIVDFLLYRNNKPFLLLEIDGIYHYNISNENNYELKYNNIFLMKNGRTIFRNNLMQVLYQLKFISIPWFFFLQSESFKKLQIILKKNEL</sequence>
<dbReference type="EMBL" id="LN835297">
    <property type="protein sequence ID" value="CRH03099.1"/>
    <property type="molecule type" value="Genomic_DNA"/>
</dbReference>
<evidence type="ECO:0000313" key="2">
    <source>
        <dbReference type="EMBL" id="CRH03099.1"/>
    </source>
</evidence>
<dbReference type="AlphaFoldDB" id="A0A1J1HCG9"/>
<name>A0A1J1HCG9_PLARL</name>
<dbReference type="KEGG" id="prel:PRELSG_0212500"/>
<dbReference type="Proteomes" id="UP000220158">
    <property type="component" value="Chromosome 2"/>
</dbReference>
<accession>A0A1J1HCG9</accession>
<dbReference type="RefSeq" id="XP_028535585.1">
    <property type="nucleotide sequence ID" value="XM_028679913.1"/>
</dbReference>
<dbReference type="VEuPathDB" id="PlasmoDB:PRELSG_0212500"/>
<evidence type="ECO:0000313" key="3">
    <source>
        <dbReference type="Proteomes" id="UP000220158"/>
    </source>
</evidence>
<proteinExistence type="predicted"/>
<dbReference type="GeneID" id="39734544"/>
<dbReference type="OrthoDB" id="392568at2759"/>
<organism evidence="2 3">
    <name type="scientific">Plasmodium relictum</name>
    <dbReference type="NCBI Taxonomy" id="85471"/>
    <lineage>
        <taxon>Eukaryota</taxon>
        <taxon>Sar</taxon>
        <taxon>Alveolata</taxon>
        <taxon>Apicomplexa</taxon>
        <taxon>Aconoidasida</taxon>
        <taxon>Haemosporida</taxon>
        <taxon>Plasmodiidae</taxon>
        <taxon>Plasmodium</taxon>
        <taxon>Plasmodium (Haemamoeba)</taxon>
    </lineage>
</organism>
<gene>
    <name evidence="2" type="ORF">PRELSG_0212500</name>
</gene>
<protein>
    <recommendedName>
        <fullName evidence="4">RAP domain-containing protein</fullName>
    </recommendedName>
</protein>
<keyword evidence="3" id="KW-1185">Reference proteome</keyword>
<reference evidence="2 3" key="1">
    <citation type="submission" date="2015-04" db="EMBL/GenBank/DDBJ databases">
        <authorList>
            <consortium name="Pathogen Informatics"/>
        </authorList>
    </citation>
    <scope>NUCLEOTIDE SEQUENCE [LARGE SCALE GENOMIC DNA]</scope>
    <source>
        <strain evidence="2 3">SGS1</strain>
    </source>
</reference>
<evidence type="ECO:0008006" key="4">
    <source>
        <dbReference type="Google" id="ProtNLM"/>
    </source>
</evidence>
<evidence type="ECO:0000256" key="1">
    <source>
        <dbReference type="SAM" id="MobiDB-lite"/>
    </source>
</evidence>
<feature type="region of interest" description="Disordered" evidence="1">
    <location>
        <begin position="221"/>
        <end position="245"/>
    </location>
</feature>